<evidence type="ECO:0000256" key="15">
    <source>
        <dbReference type="ARBA" id="ARBA00022989"/>
    </source>
</evidence>
<keyword evidence="11" id="KW-0479">Metal-binding</keyword>
<evidence type="ECO:0000256" key="5">
    <source>
        <dbReference type="ARBA" id="ARBA00011482"/>
    </source>
</evidence>
<evidence type="ECO:0000259" key="21">
    <source>
        <dbReference type="PROSITE" id="PS50089"/>
    </source>
</evidence>
<dbReference type="InterPro" id="IPR013083">
    <property type="entry name" value="Znf_RING/FYVE/PHD"/>
</dbReference>
<comment type="subcellular location">
    <subcellularLocation>
        <location evidence="3">Cytoplasm</location>
    </subcellularLocation>
    <subcellularLocation>
        <location evidence="2">Membrane</location>
        <topology evidence="2">Multi-pass membrane protein</topology>
    </subcellularLocation>
</comment>
<keyword evidence="9" id="KW-0808">Transferase</keyword>
<name>A0A835P2U6_9PASS</name>
<keyword evidence="14" id="KW-0862">Zinc</keyword>
<comment type="catalytic activity">
    <reaction evidence="1">
        <text>S-ubiquitinyl-[E2 ubiquitin-conjugating enzyme]-L-cysteine + [acceptor protein]-L-lysine = [E2 ubiquitin-conjugating enzyme]-L-cysteine + N(6)-ubiquitinyl-[acceptor protein]-L-lysine.</text>
        <dbReference type="EC" id="2.3.2.27"/>
    </reaction>
</comment>
<keyword evidence="15 20" id="KW-1133">Transmembrane helix</keyword>
<dbReference type="InterPro" id="IPR042285">
    <property type="entry name" value="RNF182"/>
</dbReference>
<evidence type="ECO:0000256" key="13">
    <source>
        <dbReference type="ARBA" id="ARBA00022786"/>
    </source>
</evidence>
<evidence type="ECO:0000256" key="10">
    <source>
        <dbReference type="ARBA" id="ARBA00022692"/>
    </source>
</evidence>
<keyword evidence="12 19" id="KW-0863">Zinc-finger</keyword>
<proteinExistence type="predicted"/>
<keyword evidence="8" id="KW-0963">Cytoplasm</keyword>
<dbReference type="GO" id="GO:0008270">
    <property type="term" value="F:zinc ion binding"/>
    <property type="evidence" value="ECO:0007669"/>
    <property type="project" value="UniProtKB-KW"/>
</dbReference>
<dbReference type="SMART" id="SM00184">
    <property type="entry name" value="RING"/>
    <property type="match status" value="1"/>
</dbReference>
<dbReference type="GO" id="GO:0016567">
    <property type="term" value="P:protein ubiquitination"/>
    <property type="evidence" value="ECO:0007669"/>
    <property type="project" value="UniProtKB-UniPathway"/>
</dbReference>
<comment type="pathway">
    <text evidence="4">Protein modification; protein ubiquitination.</text>
</comment>
<evidence type="ECO:0000256" key="2">
    <source>
        <dbReference type="ARBA" id="ARBA00004141"/>
    </source>
</evidence>
<evidence type="ECO:0000256" key="19">
    <source>
        <dbReference type="PROSITE-ProRule" id="PRU00175"/>
    </source>
</evidence>
<protein>
    <recommendedName>
        <fullName evidence="7">E3 ubiquitin-protein ligase RNF182</fullName>
        <ecNumber evidence="6">2.3.2.27</ecNumber>
    </recommendedName>
    <alternativeName>
        <fullName evidence="18">RING finger protein 182</fullName>
    </alternativeName>
    <alternativeName>
        <fullName evidence="17">RING-type E3 ubiquitin transferase RNF182</fullName>
    </alternativeName>
</protein>
<keyword evidence="24" id="KW-1185">Reference proteome</keyword>
<dbReference type="EMBL" id="JADDUC010000006">
    <property type="protein sequence ID" value="KAG0133335.1"/>
    <property type="molecule type" value="Genomic_DNA"/>
</dbReference>
<dbReference type="PANTHER" id="PTHR46675">
    <property type="entry name" value="E3 UBIQUITIN-PROTEIN LIGASE RNF182"/>
    <property type="match status" value="1"/>
</dbReference>
<organism evidence="22">
    <name type="scientific">Lamprotornis superbus</name>
    <dbReference type="NCBI Taxonomy" id="245042"/>
    <lineage>
        <taxon>Eukaryota</taxon>
        <taxon>Metazoa</taxon>
        <taxon>Chordata</taxon>
        <taxon>Craniata</taxon>
        <taxon>Vertebrata</taxon>
        <taxon>Euteleostomi</taxon>
        <taxon>Archelosauria</taxon>
        <taxon>Archosauria</taxon>
        <taxon>Dinosauria</taxon>
        <taxon>Saurischia</taxon>
        <taxon>Theropoda</taxon>
        <taxon>Coelurosauria</taxon>
        <taxon>Aves</taxon>
        <taxon>Neognathae</taxon>
        <taxon>Neoaves</taxon>
        <taxon>Telluraves</taxon>
        <taxon>Australaves</taxon>
        <taxon>Passeriformes</taxon>
        <taxon>Sturnidae</taxon>
        <taxon>Lamprotornis</taxon>
    </lineage>
</organism>
<gene>
    <name evidence="23" type="ORF">IHE44_0000625</name>
    <name evidence="22" type="ORF">IHE44_011154</name>
</gene>
<reference evidence="22" key="1">
    <citation type="submission" date="2020-10" db="EMBL/GenBank/DDBJ databases">
        <title>Feather gene expression reveals the developmental basis of iridescence in African starlings.</title>
        <authorList>
            <person name="Rubenstein D.R."/>
        </authorList>
    </citation>
    <scope>NUCLEOTIDE SEQUENCE</scope>
    <source>
        <strain evidence="22">SS15</strain>
        <tissue evidence="22">Liver</tissue>
    </source>
</reference>
<dbReference type="UniPathway" id="UPA00143"/>
<evidence type="ECO:0000256" key="17">
    <source>
        <dbReference type="ARBA" id="ARBA00030086"/>
    </source>
</evidence>
<evidence type="ECO:0000256" key="4">
    <source>
        <dbReference type="ARBA" id="ARBA00004906"/>
    </source>
</evidence>
<evidence type="ECO:0000256" key="3">
    <source>
        <dbReference type="ARBA" id="ARBA00004496"/>
    </source>
</evidence>
<keyword evidence="16 20" id="KW-0472">Membrane</keyword>
<dbReference type="OrthoDB" id="8936585at2759"/>
<keyword evidence="10 20" id="KW-0812">Transmembrane</keyword>
<evidence type="ECO:0000256" key="7">
    <source>
        <dbReference type="ARBA" id="ARBA00014050"/>
    </source>
</evidence>
<dbReference type="GO" id="GO:0061630">
    <property type="term" value="F:ubiquitin protein ligase activity"/>
    <property type="evidence" value="ECO:0007669"/>
    <property type="project" value="UniProtKB-EC"/>
</dbReference>
<evidence type="ECO:0000313" key="24">
    <source>
        <dbReference type="Proteomes" id="UP000618051"/>
    </source>
</evidence>
<dbReference type="EC" id="2.3.2.27" evidence="6"/>
<dbReference type="GO" id="GO:0016020">
    <property type="term" value="C:membrane"/>
    <property type="evidence" value="ECO:0007669"/>
    <property type="project" value="UniProtKB-SubCell"/>
</dbReference>
<evidence type="ECO:0000256" key="9">
    <source>
        <dbReference type="ARBA" id="ARBA00022679"/>
    </source>
</evidence>
<evidence type="ECO:0000256" key="20">
    <source>
        <dbReference type="SAM" id="Phobius"/>
    </source>
</evidence>
<evidence type="ECO:0000313" key="22">
    <source>
        <dbReference type="EMBL" id="KAG0133335.1"/>
    </source>
</evidence>
<dbReference type="GO" id="GO:0005737">
    <property type="term" value="C:cytoplasm"/>
    <property type="evidence" value="ECO:0007669"/>
    <property type="project" value="UniProtKB-SubCell"/>
</dbReference>
<dbReference type="InterPro" id="IPR017907">
    <property type="entry name" value="Znf_RING_CS"/>
</dbReference>
<dbReference type="InterPro" id="IPR047986">
    <property type="entry name" value="RNF182_RING-HC"/>
</dbReference>
<evidence type="ECO:0000256" key="8">
    <source>
        <dbReference type="ARBA" id="ARBA00022490"/>
    </source>
</evidence>
<dbReference type="Gene3D" id="3.30.40.10">
    <property type="entry name" value="Zinc/RING finger domain, C3HC4 (zinc finger)"/>
    <property type="match status" value="1"/>
</dbReference>
<dbReference type="PROSITE" id="PS50089">
    <property type="entry name" value="ZF_RING_2"/>
    <property type="match status" value="1"/>
</dbReference>
<evidence type="ECO:0000256" key="18">
    <source>
        <dbReference type="ARBA" id="ARBA00031239"/>
    </source>
</evidence>
<reference evidence="23" key="3">
    <citation type="submission" date="2022-01" db="EMBL/GenBank/DDBJ databases">
        <authorList>
            <person name="Rubenstein D.R."/>
        </authorList>
    </citation>
    <scope>NUCLEOTIDE SEQUENCE</scope>
    <source>
        <strain evidence="23">SS15</strain>
        <tissue evidence="23">Liver</tissue>
    </source>
</reference>
<comment type="subunit">
    <text evidence="5">Interacts with ATP6V0C.</text>
</comment>
<dbReference type="EMBL" id="JADDUC020000001">
    <property type="protein sequence ID" value="KAI1243055.1"/>
    <property type="molecule type" value="Genomic_DNA"/>
</dbReference>
<accession>A0A835P2U6</accession>
<evidence type="ECO:0000313" key="23">
    <source>
        <dbReference type="EMBL" id="KAI1243055.1"/>
    </source>
</evidence>
<dbReference type="AlphaFoldDB" id="A0A835P2U6"/>
<evidence type="ECO:0000256" key="14">
    <source>
        <dbReference type="ARBA" id="ARBA00022833"/>
    </source>
</evidence>
<evidence type="ECO:0000256" key="16">
    <source>
        <dbReference type="ARBA" id="ARBA00023136"/>
    </source>
</evidence>
<dbReference type="CDD" id="cd16555">
    <property type="entry name" value="RING-HC_RNF182"/>
    <property type="match status" value="1"/>
</dbReference>
<sequence length="462" mass="51300">MGYKATHNLSSREVHKVQDEWHWDGRRGSQSSSSNQNDGFTPTSITSFPLGCPPLWLSYRRHAAHAEQRLGCADDPLPSRINEESVETQSSDELECKICYNRYNLRQRKPKVLECCHRVCAKCLCKIIDFGDSPQGVIVCPFCRFETCLPDDEVSSLPDDNNILLNLACGGKGKKCLPDNPTELLLTPKRLASLVSPSHTSSNCLVITIMEVQRESPQTLNSTPVVEFYRPTSFDSVATVSHNWTVWNCTSLLFQTSIRVLLIILTPAPALCVITWYTWLVLHEAPALLQRPALVLQHGLALPAQLYPLPHCTAFKAVGQLHLDIAKGSTSSHPVPKACTHLAPSSHSLSLSRRQHHNSPCLSLSQLSAAPACLAAGSLGSEEEEIHVTTQQGVPFDHNIYSSYHKCLQRLVLCMGSVIKYRIQSSQKQLLLPLYIMTTIPPAFIQSKVKPVFLAELNKQHT</sequence>
<dbReference type="Proteomes" id="UP000618051">
    <property type="component" value="Unassembled WGS sequence"/>
</dbReference>
<dbReference type="InterPro" id="IPR001841">
    <property type="entry name" value="Znf_RING"/>
</dbReference>
<reference evidence="23 24" key="2">
    <citation type="journal article" date="2021" name="J. Hered.">
        <title>Feather Gene Expression Elucidates the Developmental Basis of Plumage Iridescence in African Starlings.</title>
        <authorList>
            <person name="Rubenstein D.R."/>
            <person name="Corvelo A."/>
            <person name="MacManes M.D."/>
            <person name="Maia R."/>
            <person name="Narzisi G."/>
            <person name="Rousaki A."/>
            <person name="Vandenabeele P."/>
            <person name="Shawkey M.D."/>
            <person name="Solomon J."/>
        </authorList>
    </citation>
    <scope>NUCLEOTIDE SEQUENCE [LARGE SCALE GENOMIC DNA]</scope>
    <source>
        <strain evidence="23">SS15</strain>
    </source>
</reference>
<comment type="caution">
    <text evidence="22">The sequence shown here is derived from an EMBL/GenBank/DDBJ whole genome shotgun (WGS) entry which is preliminary data.</text>
</comment>
<keyword evidence="13" id="KW-0833">Ubl conjugation pathway</keyword>
<evidence type="ECO:0000256" key="11">
    <source>
        <dbReference type="ARBA" id="ARBA00022723"/>
    </source>
</evidence>
<feature type="domain" description="RING-type" evidence="21">
    <location>
        <begin position="96"/>
        <end position="144"/>
    </location>
</feature>
<dbReference type="FunFam" id="3.30.40.10:FF:000319">
    <property type="entry name" value="E3 ubiquitin-protein ligase RNF182"/>
    <property type="match status" value="1"/>
</dbReference>
<feature type="transmembrane region" description="Helical" evidence="20">
    <location>
        <begin position="260"/>
        <end position="282"/>
    </location>
</feature>
<evidence type="ECO:0000256" key="12">
    <source>
        <dbReference type="ARBA" id="ARBA00022771"/>
    </source>
</evidence>
<evidence type="ECO:0000256" key="1">
    <source>
        <dbReference type="ARBA" id="ARBA00000900"/>
    </source>
</evidence>
<evidence type="ECO:0000256" key="6">
    <source>
        <dbReference type="ARBA" id="ARBA00012483"/>
    </source>
</evidence>
<dbReference type="PANTHER" id="PTHR46675:SF2">
    <property type="entry name" value="E3 UBIQUITIN-PROTEIN LIGASE RNF182"/>
    <property type="match status" value="1"/>
</dbReference>
<dbReference type="PROSITE" id="PS00518">
    <property type="entry name" value="ZF_RING_1"/>
    <property type="match status" value="1"/>
</dbReference>
<dbReference type="SUPFAM" id="SSF57850">
    <property type="entry name" value="RING/U-box"/>
    <property type="match status" value="1"/>
</dbReference>